<keyword evidence="5" id="KW-1185">Reference proteome</keyword>
<gene>
    <name evidence="4" type="ORF">KQI88_08080</name>
</gene>
<evidence type="ECO:0000313" key="5">
    <source>
        <dbReference type="Proteomes" id="UP000779508"/>
    </source>
</evidence>
<keyword evidence="1 2" id="KW-0238">DNA-binding</keyword>
<dbReference type="Proteomes" id="UP000779508">
    <property type="component" value="Unassembled WGS sequence"/>
</dbReference>
<comment type="caution">
    <text evidence="4">The sequence shown here is derived from an EMBL/GenBank/DDBJ whole genome shotgun (WGS) entry which is preliminary data.</text>
</comment>
<reference evidence="4 5" key="1">
    <citation type="submission" date="2021-06" db="EMBL/GenBank/DDBJ databases">
        <authorList>
            <person name="Sun Q."/>
            <person name="Li D."/>
        </authorList>
    </citation>
    <scope>NUCLEOTIDE SEQUENCE [LARGE SCALE GENOMIC DNA]</scope>
    <source>
        <strain evidence="4 5">MSJ-5</strain>
    </source>
</reference>
<accession>A0ABS6G1L4</accession>
<dbReference type="InterPro" id="IPR001647">
    <property type="entry name" value="HTH_TetR"/>
</dbReference>
<dbReference type="PANTHER" id="PTHR43479">
    <property type="entry name" value="ACREF/ENVCD OPERON REPRESSOR-RELATED"/>
    <property type="match status" value="1"/>
</dbReference>
<evidence type="ECO:0000256" key="1">
    <source>
        <dbReference type="ARBA" id="ARBA00023125"/>
    </source>
</evidence>
<dbReference type="PANTHER" id="PTHR43479:SF11">
    <property type="entry name" value="ACREF_ENVCD OPERON REPRESSOR-RELATED"/>
    <property type="match status" value="1"/>
</dbReference>
<sequence>MPKQTFFNLTSEKQKQIIDVAINEFSQSTFNEVKISDIISKAKIPRSSFYDYFEDKKDLYKYIILIIREEKMKYMEPALTEQQESFFERLRGLFKAGAEFAASKPEFEKLANKMFENMEIIYEIFGTEELDMSSAYESMLMKGVEAGEIRSDIDIKFIAKSIHILTSNLMLESFEGSKETLSEAIQKTTKNIINFIKFGIAK</sequence>
<evidence type="ECO:0000259" key="3">
    <source>
        <dbReference type="PROSITE" id="PS50977"/>
    </source>
</evidence>
<name>A0ABS6G1L4_9FIRM</name>
<evidence type="ECO:0000256" key="2">
    <source>
        <dbReference type="PROSITE-ProRule" id="PRU00335"/>
    </source>
</evidence>
<dbReference type="RefSeq" id="WP_216416092.1">
    <property type="nucleotide sequence ID" value="NZ_JAHLQK010000003.1"/>
</dbReference>
<dbReference type="Pfam" id="PF00440">
    <property type="entry name" value="TetR_N"/>
    <property type="match status" value="1"/>
</dbReference>
<dbReference type="EMBL" id="JAHLQK010000003">
    <property type="protein sequence ID" value="MBU5676371.1"/>
    <property type="molecule type" value="Genomic_DNA"/>
</dbReference>
<dbReference type="PROSITE" id="PS50977">
    <property type="entry name" value="HTH_TETR_2"/>
    <property type="match status" value="1"/>
</dbReference>
<evidence type="ECO:0000313" key="4">
    <source>
        <dbReference type="EMBL" id="MBU5676371.1"/>
    </source>
</evidence>
<protein>
    <submittedName>
        <fullName evidence="4">TetR/AcrR family transcriptional regulator</fullName>
    </submittedName>
</protein>
<dbReference type="InterPro" id="IPR050624">
    <property type="entry name" value="HTH-type_Tx_Regulator"/>
</dbReference>
<proteinExistence type="predicted"/>
<organism evidence="4 5">
    <name type="scientific">Alkaliphilus flagellatus</name>
    <dbReference type="NCBI Taxonomy" id="2841507"/>
    <lineage>
        <taxon>Bacteria</taxon>
        <taxon>Bacillati</taxon>
        <taxon>Bacillota</taxon>
        <taxon>Clostridia</taxon>
        <taxon>Peptostreptococcales</taxon>
        <taxon>Natronincolaceae</taxon>
        <taxon>Alkaliphilus</taxon>
    </lineage>
</organism>
<feature type="domain" description="HTH tetR-type" evidence="3">
    <location>
        <begin position="11"/>
        <end position="71"/>
    </location>
</feature>
<feature type="DNA-binding region" description="H-T-H motif" evidence="2">
    <location>
        <begin position="34"/>
        <end position="53"/>
    </location>
</feature>